<dbReference type="GO" id="GO:0004414">
    <property type="term" value="F:homoserine O-acetyltransferase activity"/>
    <property type="evidence" value="ECO:0007669"/>
    <property type="project" value="TreeGrafter"/>
</dbReference>
<dbReference type="PANTHER" id="PTHR32268:SF11">
    <property type="entry name" value="HOMOSERINE O-ACETYLTRANSFERASE"/>
    <property type="match status" value="1"/>
</dbReference>
<feature type="domain" description="AB hydrolase-1" evidence="2">
    <location>
        <begin position="76"/>
        <end position="301"/>
    </location>
</feature>
<dbReference type="EMBL" id="JMCB01000009">
    <property type="protein sequence ID" value="KFE66888.1"/>
    <property type="molecule type" value="Genomic_DNA"/>
</dbReference>
<dbReference type="PATRIC" id="fig|394096.3.peg.5129"/>
<dbReference type="InterPro" id="IPR008220">
    <property type="entry name" value="HAT_MetX-like"/>
</dbReference>
<sequence>MIQATGTHLLTVPLPLEEGGLLDGTQVAYETYGEPSGENSVVLLHDAAQSHRALGPLEDAPYQPSGWGRELIGEKRPLDPSSLHLISMNLLGSPFGTTSPLTEDPFTGQMLGPALPLLTTGDMARAISAMLRSMGLKRVRALVGVGLGGLVALRLAALFPDITAGVVAIGAARALPEALRDRVGMFHQLMWMDPEYKEGFYRPGGGPLKTMKKLRLEYLRLLYGREFLAARYRDIDVAEKTLDDDAEAFAKTFDPNAWILMTTAYAGCDLTEYLPKVQAKVLLIAGASDVLAPPARVRETYHLLSAAGVQARYHEIQGLSDHGALLTETRRINGPVRDFLRRLR</sequence>
<name>A0A085WGS5_9BACT</name>
<organism evidence="3 4">
    <name type="scientific">Hyalangium minutum</name>
    <dbReference type="NCBI Taxonomy" id="394096"/>
    <lineage>
        <taxon>Bacteria</taxon>
        <taxon>Pseudomonadati</taxon>
        <taxon>Myxococcota</taxon>
        <taxon>Myxococcia</taxon>
        <taxon>Myxococcales</taxon>
        <taxon>Cystobacterineae</taxon>
        <taxon>Archangiaceae</taxon>
        <taxon>Hyalangium</taxon>
    </lineage>
</organism>
<protein>
    <submittedName>
        <fullName evidence="3">Homoserine O-acetyltransferase</fullName>
    </submittedName>
</protein>
<dbReference type="Proteomes" id="UP000028725">
    <property type="component" value="Unassembled WGS sequence"/>
</dbReference>
<dbReference type="OrthoDB" id="9800754at2"/>
<evidence type="ECO:0000259" key="2">
    <source>
        <dbReference type="Pfam" id="PF00561"/>
    </source>
</evidence>
<dbReference type="PIRSF" id="PIRSF000443">
    <property type="entry name" value="Homoser_Ac_trans"/>
    <property type="match status" value="1"/>
</dbReference>
<dbReference type="GO" id="GO:0009086">
    <property type="term" value="P:methionine biosynthetic process"/>
    <property type="evidence" value="ECO:0007669"/>
    <property type="project" value="TreeGrafter"/>
</dbReference>
<dbReference type="STRING" id="394096.DB31_9102"/>
<dbReference type="SUPFAM" id="SSF53474">
    <property type="entry name" value="alpha/beta-Hydrolases"/>
    <property type="match status" value="1"/>
</dbReference>
<proteinExistence type="predicted"/>
<evidence type="ECO:0000313" key="3">
    <source>
        <dbReference type="EMBL" id="KFE66888.1"/>
    </source>
</evidence>
<keyword evidence="1 3" id="KW-0808">Transferase</keyword>
<comment type="caution">
    <text evidence="3">The sequence shown here is derived from an EMBL/GenBank/DDBJ whole genome shotgun (WGS) entry which is preliminary data.</text>
</comment>
<accession>A0A085WGS5</accession>
<dbReference type="InterPro" id="IPR000073">
    <property type="entry name" value="AB_hydrolase_1"/>
</dbReference>
<dbReference type="Pfam" id="PF00561">
    <property type="entry name" value="Abhydrolase_1"/>
    <property type="match status" value="1"/>
</dbReference>
<dbReference type="GO" id="GO:0009092">
    <property type="term" value="P:homoserine metabolic process"/>
    <property type="evidence" value="ECO:0007669"/>
    <property type="project" value="TreeGrafter"/>
</dbReference>
<dbReference type="PANTHER" id="PTHR32268">
    <property type="entry name" value="HOMOSERINE O-ACETYLTRANSFERASE"/>
    <property type="match status" value="1"/>
</dbReference>
<dbReference type="AlphaFoldDB" id="A0A085WGS5"/>
<keyword evidence="4" id="KW-1185">Reference proteome</keyword>
<gene>
    <name evidence="3" type="ORF">DB31_9102</name>
</gene>
<dbReference type="Gene3D" id="3.40.50.1820">
    <property type="entry name" value="alpha/beta hydrolase"/>
    <property type="match status" value="1"/>
</dbReference>
<evidence type="ECO:0000256" key="1">
    <source>
        <dbReference type="ARBA" id="ARBA00022679"/>
    </source>
</evidence>
<reference evidence="3 4" key="1">
    <citation type="submission" date="2014-04" db="EMBL/GenBank/DDBJ databases">
        <title>Genome assembly of Hyalangium minutum DSM 14724.</title>
        <authorList>
            <person name="Sharma G."/>
            <person name="Subramanian S."/>
        </authorList>
    </citation>
    <scope>NUCLEOTIDE SEQUENCE [LARGE SCALE GENOMIC DNA]</scope>
    <source>
        <strain evidence="3 4">DSM 14724</strain>
    </source>
</reference>
<evidence type="ECO:0000313" key="4">
    <source>
        <dbReference type="Proteomes" id="UP000028725"/>
    </source>
</evidence>
<dbReference type="InterPro" id="IPR029058">
    <property type="entry name" value="AB_hydrolase_fold"/>
</dbReference>